<organism evidence="8 9">
    <name type="scientific">Salix dunnii</name>
    <dbReference type="NCBI Taxonomy" id="1413687"/>
    <lineage>
        <taxon>Eukaryota</taxon>
        <taxon>Viridiplantae</taxon>
        <taxon>Streptophyta</taxon>
        <taxon>Embryophyta</taxon>
        <taxon>Tracheophyta</taxon>
        <taxon>Spermatophyta</taxon>
        <taxon>Magnoliopsida</taxon>
        <taxon>eudicotyledons</taxon>
        <taxon>Gunneridae</taxon>
        <taxon>Pentapetalae</taxon>
        <taxon>rosids</taxon>
        <taxon>fabids</taxon>
        <taxon>Malpighiales</taxon>
        <taxon>Salicaceae</taxon>
        <taxon>Saliceae</taxon>
        <taxon>Salix</taxon>
    </lineage>
</organism>
<name>A0A835N2M7_9ROSI</name>
<reference evidence="8 9" key="1">
    <citation type="submission" date="2020-10" db="EMBL/GenBank/DDBJ databases">
        <title>Plant Genome Project.</title>
        <authorList>
            <person name="Zhang R.-G."/>
        </authorList>
    </citation>
    <scope>NUCLEOTIDE SEQUENCE [LARGE SCALE GENOMIC DNA]</scope>
    <source>
        <strain evidence="8">FAFU-HL-1</strain>
        <tissue evidence="8">Leaf</tissue>
    </source>
</reference>
<evidence type="ECO:0000256" key="4">
    <source>
        <dbReference type="ARBA" id="ARBA00022729"/>
    </source>
</evidence>
<evidence type="ECO:0000313" key="8">
    <source>
        <dbReference type="EMBL" id="KAF9679553.1"/>
    </source>
</evidence>
<dbReference type="GO" id="GO:0012505">
    <property type="term" value="C:endomembrane system"/>
    <property type="evidence" value="ECO:0007669"/>
    <property type="project" value="TreeGrafter"/>
</dbReference>
<evidence type="ECO:0000256" key="3">
    <source>
        <dbReference type="ARBA" id="ARBA00022554"/>
    </source>
</evidence>
<sequence>MAMSSKLFLTATMIALTASLIAMNHEFLHRPPVVEKLSGGHVHRREWEALQLEGAIGPESFAFDPLARGPYAGISDGRIVRWEEHERRWINFSHASQKRCMKILISVSNNKHSSFPVTTASKKLLSSAIPLLLSTLAIVIFSSETSNPEPLSNATARKLEEVPIVGAFGPESFAFDSLGKGPYTSLSDGRIIKWQGNKKGWTDFAATSADRDGCGGPLDHQYTEHICGRPLGLCFDETHGDLYIADACMGLLRVGAQGGLATKIVTHAEGIPLRFTNGLDIDQSSGAIYFSDSSTQYQRRHYLSVVLSGDRSGRLMKYDPASKQVEVLVSNLAFPNGVALSKDGSSILLAETTSCRILRYWIKTSKAGTLEVFAQLRGFPDNIKRSPREGYWVGINSKREKLSELLFSYPWMGNVLVMLPFDITKLQSTLTRYRGGGSAVRLGENGDVLEVFEDDDGNRLKSVSEVMEKDGILWIGSVNLPFAGRCKI</sequence>
<dbReference type="GO" id="GO:0005773">
    <property type="term" value="C:vacuole"/>
    <property type="evidence" value="ECO:0007669"/>
    <property type="project" value="UniProtKB-SubCell"/>
</dbReference>
<dbReference type="Proteomes" id="UP000657918">
    <property type="component" value="Unassembled WGS sequence"/>
</dbReference>
<dbReference type="EMBL" id="JADGMS010000006">
    <property type="protein sequence ID" value="KAF9679553.1"/>
    <property type="molecule type" value="Genomic_DNA"/>
</dbReference>
<feature type="domain" description="Strictosidine synthase conserved region" evidence="7">
    <location>
        <begin position="277"/>
        <end position="364"/>
    </location>
</feature>
<dbReference type="Gene3D" id="2.120.10.30">
    <property type="entry name" value="TolB, C-terminal domain"/>
    <property type="match status" value="2"/>
</dbReference>
<evidence type="ECO:0000256" key="2">
    <source>
        <dbReference type="ARBA" id="ARBA00009191"/>
    </source>
</evidence>
<comment type="caution">
    <text evidence="8">The sequence shown here is derived from an EMBL/GenBank/DDBJ whole genome shotgun (WGS) entry which is preliminary data.</text>
</comment>
<evidence type="ECO:0000256" key="6">
    <source>
        <dbReference type="SAM" id="SignalP"/>
    </source>
</evidence>
<dbReference type="InterPro" id="IPR018119">
    <property type="entry name" value="Strictosidine_synth_cons-reg"/>
</dbReference>
<evidence type="ECO:0000256" key="5">
    <source>
        <dbReference type="ARBA" id="ARBA00023180"/>
    </source>
</evidence>
<dbReference type="SUPFAM" id="SSF63829">
    <property type="entry name" value="Calcium-dependent phosphotriesterase"/>
    <property type="match status" value="1"/>
</dbReference>
<keyword evidence="9" id="KW-1185">Reference proteome</keyword>
<dbReference type="GO" id="GO:0016787">
    <property type="term" value="F:hydrolase activity"/>
    <property type="evidence" value="ECO:0007669"/>
    <property type="project" value="TreeGrafter"/>
</dbReference>
<comment type="subcellular location">
    <subcellularLocation>
        <location evidence="1">Vacuole</location>
    </subcellularLocation>
</comment>
<feature type="signal peptide" evidence="6">
    <location>
        <begin position="1"/>
        <end position="19"/>
    </location>
</feature>
<feature type="chain" id="PRO_5032389824" description="Strictosidine synthase conserved region domain-containing protein" evidence="6">
    <location>
        <begin position="20"/>
        <end position="488"/>
    </location>
</feature>
<dbReference type="InterPro" id="IPR011042">
    <property type="entry name" value="6-blade_b-propeller_TolB-like"/>
</dbReference>
<keyword evidence="5" id="KW-0325">Glycoprotein</keyword>
<dbReference type="PANTHER" id="PTHR10426:SF79">
    <property type="entry name" value="PROTEIN STRICTOSIDINE SYNTHASE-LIKE 2"/>
    <property type="match status" value="1"/>
</dbReference>
<accession>A0A835N2M7</accession>
<protein>
    <recommendedName>
        <fullName evidence="7">Strictosidine synthase conserved region domain-containing protein</fullName>
    </recommendedName>
</protein>
<proteinExistence type="inferred from homology"/>
<evidence type="ECO:0000256" key="1">
    <source>
        <dbReference type="ARBA" id="ARBA00004116"/>
    </source>
</evidence>
<dbReference type="PANTHER" id="PTHR10426">
    <property type="entry name" value="STRICTOSIDINE SYNTHASE-RELATED"/>
    <property type="match status" value="1"/>
</dbReference>
<dbReference type="Pfam" id="PF03088">
    <property type="entry name" value="Str_synth"/>
    <property type="match status" value="1"/>
</dbReference>
<dbReference type="FunFam" id="2.120.10.30:FF:000032">
    <property type="entry name" value="Protein STRICTOSIDINE SYNTHASE-LIKE 13"/>
    <property type="match status" value="1"/>
</dbReference>
<dbReference type="OrthoDB" id="5307922at2759"/>
<dbReference type="Pfam" id="PF20067">
    <property type="entry name" value="SSL_N"/>
    <property type="match status" value="2"/>
</dbReference>
<dbReference type="AlphaFoldDB" id="A0A835N2M7"/>
<evidence type="ECO:0000313" key="9">
    <source>
        <dbReference type="Proteomes" id="UP000657918"/>
    </source>
</evidence>
<evidence type="ECO:0000259" key="7">
    <source>
        <dbReference type="Pfam" id="PF03088"/>
    </source>
</evidence>
<keyword evidence="4 6" id="KW-0732">Signal</keyword>
<keyword evidence="3" id="KW-0926">Vacuole</keyword>
<gene>
    <name evidence="8" type="ORF">SADUNF_Sadunf06G0026800</name>
</gene>
<comment type="similarity">
    <text evidence="2">Belongs to the strictosidine synthase family.</text>
</comment>